<evidence type="ECO:0000313" key="1">
    <source>
        <dbReference type="EMBL" id="GFO07907.1"/>
    </source>
</evidence>
<proteinExistence type="predicted"/>
<dbReference type="Proteomes" id="UP000735302">
    <property type="component" value="Unassembled WGS sequence"/>
</dbReference>
<sequence>MRFELAPLSGPSYFGTRPTSSTRIHKDAVSTSQLWPAKLARTHVYGQTRIPARMMKLSHEDFSPVGFFRNQKKARKTPLSGSIFVYSQSTTQVISGFQALRQARAPVVGLEPATERSL</sequence>
<accession>A0AAV4ALP3</accession>
<name>A0AAV4ALP3_9GAST</name>
<evidence type="ECO:0000313" key="2">
    <source>
        <dbReference type="Proteomes" id="UP000735302"/>
    </source>
</evidence>
<reference evidence="1 2" key="1">
    <citation type="journal article" date="2021" name="Elife">
        <title>Chloroplast acquisition without the gene transfer in kleptoplastic sea slugs, Plakobranchus ocellatus.</title>
        <authorList>
            <person name="Maeda T."/>
            <person name="Takahashi S."/>
            <person name="Yoshida T."/>
            <person name="Shimamura S."/>
            <person name="Takaki Y."/>
            <person name="Nagai Y."/>
            <person name="Toyoda A."/>
            <person name="Suzuki Y."/>
            <person name="Arimoto A."/>
            <person name="Ishii H."/>
            <person name="Satoh N."/>
            <person name="Nishiyama T."/>
            <person name="Hasebe M."/>
            <person name="Maruyama T."/>
            <person name="Minagawa J."/>
            <person name="Obokata J."/>
            <person name="Shigenobu S."/>
        </authorList>
    </citation>
    <scope>NUCLEOTIDE SEQUENCE [LARGE SCALE GENOMIC DNA]</scope>
</reference>
<comment type="caution">
    <text evidence="1">The sequence shown here is derived from an EMBL/GenBank/DDBJ whole genome shotgun (WGS) entry which is preliminary data.</text>
</comment>
<keyword evidence="2" id="KW-1185">Reference proteome</keyword>
<gene>
    <name evidence="1" type="ORF">PoB_003441200</name>
</gene>
<organism evidence="1 2">
    <name type="scientific">Plakobranchus ocellatus</name>
    <dbReference type="NCBI Taxonomy" id="259542"/>
    <lineage>
        <taxon>Eukaryota</taxon>
        <taxon>Metazoa</taxon>
        <taxon>Spiralia</taxon>
        <taxon>Lophotrochozoa</taxon>
        <taxon>Mollusca</taxon>
        <taxon>Gastropoda</taxon>
        <taxon>Heterobranchia</taxon>
        <taxon>Euthyneura</taxon>
        <taxon>Panpulmonata</taxon>
        <taxon>Sacoglossa</taxon>
        <taxon>Placobranchoidea</taxon>
        <taxon>Plakobranchidae</taxon>
        <taxon>Plakobranchus</taxon>
    </lineage>
</organism>
<dbReference type="AlphaFoldDB" id="A0AAV4ALP3"/>
<protein>
    <submittedName>
        <fullName evidence="1">Uncharacterized protein</fullName>
    </submittedName>
</protein>
<dbReference type="EMBL" id="BLXT01003924">
    <property type="protein sequence ID" value="GFO07907.1"/>
    <property type="molecule type" value="Genomic_DNA"/>
</dbReference>